<keyword evidence="1 2" id="KW-0732">Signal</keyword>
<proteinExistence type="predicted"/>
<comment type="caution">
    <text evidence="4">The sequence shown here is derived from an EMBL/GenBank/DDBJ whole genome shotgun (WGS) entry which is preliminary data.</text>
</comment>
<feature type="chain" id="PRO_5046625514" description="Organic solvent tolerance-like N-terminal domain-containing protein" evidence="2">
    <location>
        <begin position="22"/>
        <end position="164"/>
    </location>
</feature>
<protein>
    <recommendedName>
        <fullName evidence="3">Organic solvent tolerance-like N-terminal domain-containing protein</fullName>
    </recommendedName>
</protein>
<evidence type="ECO:0000259" key="3">
    <source>
        <dbReference type="Pfam" id="PF03968"/>
    </source>
</evidence>
<dbReference type="EMBL" id="JAKGTI010000001">
    <property type="protein sequence ID" value="MCF4097243.1"/>
    <property type="molecule type" value="Genomic_DNA"/>
</dbReference>
<sequence length="164" mass="17587">MKTRFKIFARLVSLVAMLACAAITGQALAQSKGPVNITGDVFEVFEDRRQAIFTGDVVVKQADFTLYSPKVIAYYGEGGASDLKKMTANGRLTLLFGPKTAKADFGTYDPKTEILHLTGNVEVTEDGTRVTGGELFVDVTDNSSRFVSDPGSDQRVTGTFSSGS</sequence>
<name>A0ABS9E386_9HYPH</name>
<keyword evidence="5" id="KW-1185">Reference proteome</keyword>
<dbReference type="Pfam" id="PF03968">
    <property type="entry name" value="LptD_N"/>
    <property type="match status" value="1"/>
</dbReference>
<accession>A0ABS9E386</accession>
<feature type="domain" description="Organic solvent tolerance-like N-terminal" evidence="3">
    <location>
        <begin position="36"/>
        <end position="141"/>
    </location>
</feature>
<organism evidence="4 5">
    <name type="scientific">Maritalea mediterranea</name>
    <dbReference type="NCBI Taxonomy" id="2909667"/>
    <lineage>
        <taxon>Bacteria</taxon>
        <taxon>Pseudomonadati</taxon>
        <taxon>Pseudomonadota</taxon>
        <taxon>Alphaproteobacteria</taxon>
        <taxon>Hyphomicrobiales</taxon>
        <taxon>Devosiaceae</taxon>
        <taxon>Maritalea</taxon>
    </lineage>
</organism>
<dbReference type="Proteomes" id="UP001201217">
    <property type="component" value="Unassembled WGS sequence"/>
</dbReference>
<evidence type="ECO:0000313" key="4">
    <source>
        <dbReference type="EMBL" id="MCF4097243.1"/>
    </source>
</evidence>
<dbReference type="PANTHER" id="PTHR36504:SF1">
    <property type="entry name" value="LIPOPOLYSACCHARIDE EXPORT SYSTEM PROTEIN LPTA"/>
    <property type="match status" value="1"/>
</dbReference>
<dbReference type="Gene3D" id="2.60.450.10">
    <property type="entry name" value="Lipopolysaccharide (LPS) transport protein A like domain"/>
    <property type="match status" value="1"/>
</dbReference>
<gene>
    <name evidence="4" type="ORF">L1I42_01925</name>
</gene>
<feature type="signal peptide" evidence="2">
    <location>
        <begin position="1"/>
        <end position="21"/>
    </location>
</feature>
<evidence type="ECO:0000256" key="2">
    <source>
        <dbReference type="SAM" id="SignalP"/>
    </source>
</evidence>
<reference evidence="4 5" key="1">
    <citation type="submission" date="2022-01" db="EMBL/GenBank/DDBJ databases">
        <title>Maritalea mediterranea sp. nov., isolated from marine plastic residues from the Malva-rosa beach (Valencia, Spain).</title>
        <authorList>
            <person name="Vidal-Verdu A."/>
            <person name="Molina-Menor E."/>
            <person name="Pascual J."/>
            <person name="Pereto J."/>
            <person name="Porcar M."/>
        </authorList>
    </citation>
    <scope>NUCLEOTIDE SEQUENCE [LARGE SCALE GENOMIC DNA]</scope>
    <source>
        <strain evidence="4 5">P4.10X</strain>
    </source>
</reference>
<dbReference type="InterPro" id="IPR005653">
    <property type="entry name" value="OstA-like_N"/>
</dbReference>
<dbReference type="PANTHER" id="PTHR36504">
    <property type="entry name" value="LIPOPOLYSACCHARIDE EXPORT SYSTEM PROTEIN LPTA"/>
    <property type="match status" value="1"/>
</dbReference>
<evidence type="ECO:0000256" key="1">
    <source>
        <dbReference type="ARBA" id="ARBA00022729"/>
    </source>
</evidence>
<dbReference type="RefSeq" id="WP_236112815.1">
    <property type="nucleotide sequence ID" value="NZ_JAKGTI010000001.1"/>
</dbReference>
<dbReference type="InterPro" id="IPR052037">
    <property type="entry name" value="LPS_export_LptA"/>
</dbReference>
<evidence type="ECO:0000313" key="5">
    <source>
        <dbReference type="Proteomes" id="UP001201217"/>
    </source>
</evidence>